<comment type="catalytic activity">
    <reaction evidence="1">
        <text>inosine + phosphate = alpha-D-ribose 1-phosphate + hypoxanthine</text>
        <dbReference type="Rhea" id="RHEA:27646"/>
        <dbReference type="ChEBI" id="CHEBI:17368"/>
        <dbReference type="ChEBI" id="CHEBI:17596"/>
        <dbReference type="ChEBI" id="CHEBI:43474"/>
        <dbReference type="ChEBI" id="CHEBI:57720"/>
        <dbReference type="EC" id="2.4.2.1"/>
    </reaction>
    <physiologicalReaction direction="left-to-right" evidence="1">
        <dbReference type="Rhea" id="RHEA:27647"/>
    </physiologicalReaction>
</comment>
<comment type="similarity">
    <text evidence="2 10">Belongs to the purine nucleoside phosphorylase YfiH/LACC1 family.</text>
</comment>
<dbReference type="SUPFAM" id="SSF64438">
    <property type="entry name" value="CNF1/YfiH-like putative cysteine hydrolases"/>
    <property type="match status" value="1"/>
</dbReference>
<gene>
    <name evidence="11" type="ORF">A3G31_12565</name>
</gene>
<evidence type="ECO:0000256" key="5">
    <source>
        <dbReference type="ARBA" id="ARBA00022801"/>
    </source>
</evidence>
<evidence type="ECO:0000313" key="11">
    <source>
        <dbReference type="EMBL" id="OGL51811.1"/>
    </source>
</evidence>
<dbReference type="InterPro" id="IPR011324">
    <property type="entry name" value="Cytotoxic_necrot_fac-like_cat"/>
</dbReference>
<name>A0A1F7SDL3_9BACT</name>
<evidence type="ECO:0000256" key="8">
    <source>
        <dbReference type="ARBA" id="ARBA00048968"/>
    </source>
</evidence>
<keyword evidence="6" id="KW-0862">Zinc</keyword>
<dbReference type="CDD" id="cd16833">
    <property type="entry name" value="YfiH"/>
    <property type="match status" value="1"/>
</dbReference>
<comment type="catalytic activity">
    <reaction evidence="9">
        <text>S-methyl-5'-thioadenosine + phosphate = 5-(methylsulfanyl)-alpha-D-ribose 1-phosphate + adenine</text>
        <dbReference type="Rhea" id="RHEA:11852"/>
        <dbReference type="ChEBI" id="CHEBI:16708"/>
        <dbReference type="ChEBI" id="CHEBI:17509"/>
        <dbReference type="ChEBI" id="CHEBI:43474"/>
        <dbReference type="ChEBI" id="CHEBI:58533"/>
        <dbReference type="EC" id="2.4.2.28"/>
    </reaction>
    <physiologicalReaction direction="left-to-right" evidence="9">
        <dbReference type="Rhea" id="RHEA:11853"/>
    </physiologicalReaction>
</comment>
<organism evidence="11 12">
    <name type="scientific">Candidatus Schekmanbacteria bacterium RIFCSPLOWO2_12_FULL_38_15</name>
    <dbReference type="NCBI Taxonomy" id="1817883"/>
    <lineage>
        <taxon>Bacteria</taxon>
        <taxon>Candidatus Schekmaniibacteriota</taxon>
    </lineage>
</organism>
<reference evidence="11 12" key="1">
    <citation type="journal article" date="2016" name="Nat. Commun.">
        <title>Thousands of microbial genomes shed light on interconnected biogeochemical processes in an aquifer system.</title>
        <authorList>
            <person name="Anantharaman K."/>
            <person name="Brown C.T."/>
            <person name="Hug L.A."/>
            <person name="Sharon I."/>
            <person name="Castelle C.J."/>
            <person name="Probst A.J."/>
            <person name="Thomas B.C."/>
            <person name="Singh A."/>
            <person name="Wilkins M.J."/>
            <person name="Karaoz U."/>
            <person name="Brodie E.L."/>
            <person name="Williams K.H."/>
            <person name="Hubbard S.S."/>
            <person name="Banfield J.F."/>
        </authorList>
    </citation>
    <scope>NUCLEOTIDE SEQUENCE [LARGE SCALE GENOMIC DNA]</scope>
</reference>
<comment type="caution">
    <text evidence="11">The sequence shown here is derived from an EMBL/GenBank/DDBJ whole genome shotgun (WGS) entry which is preliminary data.</text>
</comment>
<evidence type="ECO:0000256" key="4">
    <source>
        <dbReference type="ARBA" id="ARBA00022723"/>
    </source>
</evidence>
<dbReference type="PANTHER" id="PTHR30616">
    <property type="entry name" value="UNCHARACTERIZED PROTEIN YFIH"/>
    <property type="match status" value="1"/>
</dbReference>
<accession>A0A1F7SDL3</accession>
<dbReference type="GO" id="GO:0016787">
    <property type="term" value="F:hydrolase activity"/>
    <property type="evidence" value="ECO:0007669"/>
    <property type="project" value="UniProtKB-KW"/>
</dbReference>
<keyword evidence="4" id="KW-0479">Metal-binding</keyword>
<dbReference type="GO" id="GO:0005507">
    <property type="term" value="F:copper ion binding"/>
    <property type="evidence" value="ECO:0007669"/>
    <property type="project" value="TreeGrafter"/>
</dbReference>
<dbReference type="Gene3D" id="3.60.140.10">
    <property type="entry name" value="CNF1/YfiH-like putative cysteine hydrolases"/>
    <property type="match status" value="1"/>
</dbReference>
<dbReference type="Pfam" id="PF02578">
    <property type="entry name" value="Cu-oxidase_4"/>
    <property type="match status" value="1"/>
</dbReference>
<protein>
    <recommendedName>
        <fullName evidence="10">Purine nucleoside phosphorylase</fullName>
    </recommendedName>
</protein>
<dbReference type="GO" id="GO:0017061">
    <property type="term" value="F:S-methyl-5-thioadenosine phosphorylase activity"/>
    <property type="evidence" value="ECO:0007669"/>
    <property type="project" value="UniProtKB-EC"/>
</dbReference>
<dbReference type="STRING" id="1817883.A3G31_12565"/>
<evidence type="ECO:0000256" key="2">
    <source>
        <dbReference type="ARBA" id="ARBA00007353"/>
    </source>
</evidence>
<dbReference type="InterPro" id="IPR003730">
    <property type="entry name" value="Cu_polyphenol_OxRdtase"/>
</dbReference>
<comment type="catalytic activity">
    <reaction evidence="7">
        <text>adenosine + H2O + H(+) = inosine + NH4(+)</text>
        <dbReference type="Rhea" id="RHEA:24408"/>
        <dbReference type="ChEBI" id="CHEBI:15377"/>
        <dbReference type="ChEBI" id="CHEBI:15378"/>
        <dbReference type="ChEBI" id="CHEBI:16335"/>
        <dbReference type="ChEBI" id="CHEBI:17596"/>
        <dbReference type="ChEBI" id="CHEBI:28938"/>
        <dbReference type="EC" id="3.5.4.4"/>
    </reaction>
    <physiologicalReaction direction="left-to-right" evidence="7">
        <dbReference type="Rhea" id="RHEA:24409"/>
    </physiologicalReaction>
</comment>
<dbReference type="NCBIfam" id="TIGR00726">
    <property type="entry name" value="peptidoglycan editing factor PgeF"/>
    <property type="match status" value="1"/>
</dbReference>
<proteinExistence type="inferred from homology"/>
<keyword evidence="5" id="KW-0378">Hydrolase</keyword>
<sequence>MNLKQKDTLIYFKSESLSRAGLGTHAFCSRKGGLSSPPFNSLNLSYNVGDRNDIVSENYKIVGEKLGINHEHFITVNQSHGDGILIIDEFPENLKEFAIKTKNLGNDALITNKPLIPIGILTADCQPIMFLDRKNRAIGIAHAGWRGTVLRIGQKVFGEMKKLYGTNPNDCLIAFGPSIRQCCYEVGEEVIESLKKEFSNWENFVTQKTFMPQHDTKDNGNTPSSPPFSKGIIPLSPPLLKGDLGGFSERRKSKWNFSLDDLNLFQMTEIGIPLKNISKINLCTSCNNYLFFSYRREKGVTGRCLSFIMLNGDKDNL</sequence>
<evidence type="ECO:0000256" key="10">
    <source>
        <dbReference type="RuleBase" id="RU361274"/>
    </source>
</evidence>
<keyword evidence="3" id="KW-0808">Transferase</keyword>
<dbReference type="Proteomes" id="UP000178082">
    <property type="component" value="Unassembled WGS sequence"/>
</dbReference>
<evidence type="ECO:0000256" key="1">
    <source>
        <dbReference type="ARBA" id="ARBA00000553"/>
    </source>
</evidence>
<comment type="catalytic activity">
    <reaction evidence="8">
        <text>adenosine + phosphate = alpha-D-ribose 1-phosphate + adenine</text>
        <dbReference type="Rhea" id="RHEA:27642"/>
        <dbReference type="ChEBI" id="CHEBI:16335"/>
        <dbReference type="ChEBI" id="CHEBI:16708"/>
        <dbReference type="ChEBI" id="CHEBI:43474"/>
        <dbReference type="ChEBI" id="CHEBI:57720"/>
        <dbReference type="EC" id="2.4.2.1"/>
    </reaction>
    <physiologicalReaction direction="left-to-right" evidence="8">
        <dbReference type="Rhea" id="RHEA:27643"/>
    </physiologicalReaction>
</comment>
<evidence type="ECO:0000256" key="9">
    <source>
        <dbReference type="ARBA" id="ARBA00049893"/>
    </source>
</evidence>
<dbReference type="PANTHER" id="PTHR30616:SF2">
    <property type="entry name" value="PURINE NUCLEOSIDE PHOSPHORYLASE LACC1"/>
    <property type="match status" value="1"/>
</dbReference>
<dbReference type="EMBL" id="MGDI01000037">
    <property type="protein sequence ID" value="OGL51811.1"/>
    <property type="molecule type" value="Genomic_DNA"/>
</dbReference>
<evidence type="ECO:0000256" key="6">
    <source>
        <dbReference type="ARBA" id="ARBA00022833"/>
    </source>
</evidence>
<evidence type="ECO:0000256" key="3">
    <source>
        <dbReference type="ARBA" id="ARBA00022679"/>
    </source>
</evidence>
<dbReference type="InterPro" id="IPR038371">
    <property type="entry name" value="Cu_polyphenol_OxRdtase_sf"/>
</dbReference>
<dbReference type="AlphaFoldDB" id="A0A1F7SDL3"/>
<evidence type="ECO:0000256" key="7">
    <source>
        <dbReference type="ARBA" id="ARBA00047989"/>
    </source>
</evidence>
<evidence type="ECO:0000313" key="12">
    <source>
        <dbReference type="Proteomes" id="UP000178082"/>
    </source>
</evidence>